<reference evidence="2" key="1">
    <citation type="submission" date="2010-08" db="EMBL/GenBank/DDBJ databases">
        <authorList>
            <consortium name="Caenorhabditis japonica Sequencing Consortium"/>
            <person name="Wilson R.K."/>
        </authorList>
    </citation>
    <scope>NUCLEOTIDE SEQUENCE [LARGE SCALE GENOMIC DNA]</scope>
    <source>
        <strain evidence="2">DF5081</strain>
    </source>
</reference>
<dbReference type="EnsemblMetazoa" id="CJA35870.1">
    <property type="protein sequence ID" value="CJA35870.1"/>
    <property type="gene ID" value="WBGene00211717"/>
</dbReference>
<reference evidence="1" key="2">
    <citation type="submission" date="2022-06" db="UniProtKB">
        <authorList>
            <consortium name="EnsemblMetazoa"/>
        </authorList>
    </citation>
    <scope>IDENTIFICATION</scope>
    <source>
        <strain evidence="1">DF5081</strain>
    </source>
</reference>
<name>A0A8R1EIY7_CAEJA</name>
<keyword evidence="2" id="KW-1185">Reference proteome</keyword>
<protein>
    <submittedName>
        <fullName evidence="1">Uncharacterized protein</fullName>
    </submittedName>
</protein>
<dbReference type="AlphaFoldDB" id="A0A8R1EIY7"/>
<dbReference type="Proteomes" id="UP000005237">
    <property type="component" value="Unassembled WGS sequence"/>
</dbReference>
<proteinExistence type="predicted"/>
<evidence type="ECO:0000313" key="1">
    <source>
        <dbReference type="EnsemblMetazoa" id="CJA35870.1"/>
    </source>
</evidence>
<sequence>VFNMNRLALPASRSVVKTFQRKSSGSFYGSNNVDGFKESFTTPMKQAQSEFY</sequence>
<organism evidence="1 2">
    <name type="scientific">Caenorhabditis japonica</name>
    <dbReference type="NCBI Taxonomy" id="281687"/>
    <lineage>
        <taxon>Eukaryota</taxon>
        <taxon>Metazoa</taxon>
        <taxon>Ecdysozoa</taxon>
        <taxon>Nematoda</taxon>
        <taxon>Chromadorea</taxon>
        <taxon>Rhabditida</taxon>
        <taxon>Rhabditina</taxon>
        <taxon>Rhabditomorpha</taxon>
        <taxon>Rhabditoidea</taxon>
        <taxon>Rhabditidae</taxon>
        <taxon>Peloderinae</taxon>
        <taxon>Caenorhabditis</taxon>
    </lineage>
</organism>
<accession>A0A8R1EIY7</accession>
<evidence type="ECO:0000313" key="2">
    <source>
        <dbReference type="Proteomes" id="UP000005237"/>
    </source>
</evidence>